<organism evidence="2 3">
    <name type="scientific">Niabella soli DSM 19437</name>
    <dbReference type="NCBI Taxonomy" id="929713"/>
    <lineage>
        <taxon>Bacteria</taxon>
        <taxon>Pseudomonadati</taxon>
        <taxon>Bacteroidota</taxon>
        <taxon>Chitinophagia</taxon>
        <taxon>Chitinophagales</taxon>
        <taxon>Chitinophagaceae</taxon>
        <taxon>Niabella</taxon>
    </lineage>
</organism>
<dbReference type="OrthoDB" id="9798081at2"/>
<dbReference type="PROSITE" id="PS51186">
    <property type="entry name" value="GNAT"/>
    <property type="match status" value="1"/>
</dbReference>
<dbReference type="PANTHER" id="PTHR43792">
    <property type="entry name" value="GNAT FAMILY, PUTATIVE (AFU_ORTHOLOGUE AFUA_3G00765)-RELATED-RELATED"/>
    <property type="match status" value="1"/>
</dbReference>
<reference evidence="2 3" key="1">
    <citation type="submission" date="2013-12" db="EMBL/GenBank/DDBJ databases">
        <authorList>
            <consortium name="DOE Joint Genome Institute"/>
            <person name="Eisen J."/>
            <person name="Huntemann M."/>
            <person name="Han J."/>
            <person name="Chen A."/>
            <person name="Kyrpides N."/>
            <person name="Mavromatis K."/>
            <person name="Markowitz V."/>
            <person name="Palaniappan K."/>
            <person name="Ivanova N."/>
            <person name="Schaumberg A."/>
            <person name="Pati A."/>
            <person name="Liolios K."/>
            <person name="Nordberg H.P."/>
            <person name="Cantor M.N."/>
            <person name="Hua S.X."/>
            <person name="Woyke T."/>
        </authorList>
    </citation>
    <scope>NUCLEOTIDE SEQUENCE [LARGE SCALE GENOMIC DNA]</scope>
    <source>
        <strain evidence="3">DSM 19437</strain>
    </source>
</reference>
<gene>
    <name evidence="2" type="ORF">NIASO_03125</name>
</gene>
<feature type="domain" description="N-acetyltransferase" evidence="1">
    <location>
        <begin position="12"/>
        <end position="172"/>
    </location>
</feature>
<keyword evidence="3" id="KW-1185">Reference proteome</keyword>
<dbReference type="RefSeq" id="WP_008583665.1">
    <property type="nucleotide sequence ID" value="NZ_CP007035.1"/>
</dbReference>
<dbReference type="EMBL" id="CP007035">
    <property type="protein sequence ID" value="AHF14448.1"/>
    <property type="molecule type" value="Genomic_DNA"/>
</dbReference>
<protein>
    <submittedName>
        <fullName evidence="2">GNAT family acetyltransferase</fullName>
    </submittedName>
</protein>
<dbReference type="Proteomes" id="UP000003586">
    <property type="component" value="Chromosome"/>
</dbReference>
<sequence length="184" mass="20569">MSSIISFETERLLLRPTNESDTSLLFYLMNSAKWLKYIGNRDITSFEKAGNYIAQRIKPQQDRLGFGSFTIIRKEDEKKIGLCGLYERKGLPGIDIGFALLPRFEGKGYAFEATEKMLEAGFNLFGLEAIFAITAPGNLASQGLLKKLGLKDSGTILLPGETEALLLFKMLKHESHSARPLELF</sequence>
<dbReference type="InterPro" id="IPR051531">
    <property type="entry name" value="N-acetyltransferase"/>
</dbReference>
<dbReference type="eggNOG" id="COG1670">
    <property type="taxonomic scope" value="Bacteria"/>
</dbReference>
<evidence type="ECO:0000313" key="3">
    <source>
        <dbReference type="Proteomes" id="UP000003586"/>
    </source>
</evidence>
<dbReference type="AlphaFoldDB" id="W0EXZ9"/>
<dbReference type="InterPro" id="IPR000182">
    <property type="entry name" value="GNAT_dom"/>
</dbReference>
<name>W0EXZ9_9BACT</name>
<dbReference type="Gene3D" id="3.40.630.30">
    <property type="match status" value="1"/>
</dbReference>
<dbReference type="GO" id="GO:0016747">
    <property type="term" value="F:acyltransferase activity, transferring groups other than amino-acyl groups"/>
    <property type="evidence" value="ECO:0007669"/>
    <property type="project" value="InterPro"/>
</dbReference>
<dbReference type="InterPro" id="IPR016181">
    <property type="entry name" value="Acyl_CoA_acyltransferase"/>
</dbReference>
<accession>W0EXZ9</accession>
<dbReference type="Pfam" id="PF13302">
    <property type="entry name" value="Acetyltransf_3"/>
    <property type="match status" value="1"/>
</dbReference>
<dbReference type="SUPFAM" id="SSF55729">
    <property type="entry name" value="Acyl-CoA N-acyltransferases (Nat)"/>
    <property type="match status" value="1"/>
</dbReference>
<dbReference type="PANTHER" id="PTHR43792:SF1">
    <property type="entry name" value="N-ACETYLTRANSFERASE DOMAIN-CONTAINING PROTEIN"/>
    <property type="match status" value="1"/>
</dbReference>
<dbReference type="HOGENOM" id="CLU_013985_3_1_10"/>
<dbReference type="KEGG" id="nso:NIASO_03125"/>
<evidence type="ECO:0000259" key="1">
    <source>
        <dbReference type="PROSITE" id="PS51186"/>
    </source>
</evidence>
<keyword evidence="2" id="KW-0808">Transferase</keyword>
<evidence type="ECO:0000313" key="2">
    <source>
        <dbReference type="EMBL" id="AHF14448.1"/>
    </source>
</evidence>
<dbReference type="STRING" id="929713.NIASO_03125"/>
<proteinExistence type="predicted"/>